<evidence type="ECO:0000313" key="1">
    <source>
        <dbReference type="EMBL" id="MPN59971.1"/>
    </source>
</evidence>
<sequence length="98" mass="11267">MVFRILLQSHLVYNSGGHREGRNSGRSDHRVDLLFQKEVHQLGKEHPADGVKHKGKEAETHDEKCIKAQKLLRLHFCGDGDAQEQRDKICQHILCGFR</sequence>
<dbReference type="AlphaFoldDB" id="A0A645J8K9"/>
<gene>
    <name evidence="1" type="ORF">SDC9_207694</name>
</gene>
<protein>
    <submittedName>
        <fullName evidence="1">Uncharacterized protein</fullName>
    </submittedName>
</protein>
<dbReference type="EMBL" id="VSSQ01134622">
    <property type="protein sequence ID" value="MPN59971.1"/>
    <property type="molecule type" value="Genomic_DNA"/>
</dbReference>
<accession>A0A645J8K9</accession>
<reference evidence="1" key="1">
    <citation type="submission" date="2019-08" db="EMBL/GenBank/DDBJ databases">
        <authorList>
            <person name="Kucharzyk K."/>
            <person name="Murdoch R.W."/>
            <person name="Higgins S."/>
            <person name="Loffler F."/>
        </authorList>
    </citation>
    <scope>NUCLEOTIDE SEQUENCE</scope>
</reference>
<organism evidence="1">
    <name type="scientific">bioreactor metagenome</name>
    <dbReference type="NCBI Taxonomy" id="1076179"/>
    <lineage>
        <taxon>unclassified sequences</taxon>
        <taxon>metagenomes</taxon>
        <taxon>ecological metagenomes</taxon>
    </lineage>
</organism>
<name>A0A645J8K9_9ZZZZ</name>
<proteinExistence type="predicted"/>
<comment type="caution">
    <text evidence="1">The sequence shown here is derived from an EMBL/GenBank/DDBJ whole genome shotgun (WGS) entry which is preliminary data.</text>
</comment>